<evidence type="ECO:0000313" key="2">
    <source>
        <dbReference type="Proteomes" id="UP001153331"/>
    </source>
</evidence>
<reference evidence="1" key="1">
    <citation type="submission" date="2022-11" db="EMBL/GenBank/DDBJ databases">
        <title>Genome Sequence of Boeremia exigua.</title>
        <authorList>
            <person name="Buettner E."/>
        </authorList>
    </citation>
    <scope>NUCLEOTIDE SEQUENCE</scope>
    <source>
        <strain evidence="1">CU02</strain>
    </source>
</reference>
<comment type="caution">
    <text evidence="1">The sequence shown here is derived from an EMBL/GenBank/DDBJ whole genome shotgun (WGS) entry which is preliminary data.</text>
</comment>
<organism evidence="1 2">
    <name type="scientific">Boeremia exigua</name>
    <dbReference type="NCBI Taxonomy" id="749465"/>
    <lineage>
        <taxon>Eukaryota</taxon>
        <taxon>Fungi</taxon>
        <taxon>Dikarya</taxon>
        <taxon>Ascomycota</taxon>
        <taxon>Pezizomycotina</taxon>
        <taxon>Dothideomycetes</taxon>
        <taxon>Pleosporomycetidae</taxon>
        <taxon>Pleosporales</taxon>
        <taxon>Pleosporineae</taxon>
        <taxon>Didymellaceae</taxon>
        <taxon>Boeremia</taxon>
    </lineage>
</organism>
<keyword evidence="2" id="KW-1185">Reference proteome</keyword>
<proteinExistence type="predicted"/>
<gene>
    <name evidence="1" type="ORF">OPT61_g7417</name>
</gene>
<dbReference type="Proteomes" id="UP001153331">
    <property type="component" value="Unassembled WGS sequence"/>
</dbReference>
<accession>A0ACC2I2K9</accession>
<dbReference type="EMBL" id="JAPHNI010000607">
    <property type="protein sequence ID" value="KAJ8109496.1"/>
    <property type="molecule type" value="Genomic_DNA"/>
</dbReference>
<evidence type="ECO:0000313" key="1">
    <source>
        <dbReference type="EMBL" id="KAJ8109496.1"/>
    </source>
</evidence>
<sequence>MSLRPLTLISATPSAFARMNNIALQLKGIPFTVQNEIPWESTTNTPKYNPLEQLPILLFPDERPPVYNTAYVQTYIVEKYADIGPSLLPGNLDDNLLAKQIVALSVESLDAVVLCGWDMRRKQEQRSQKWIDRQLRKIDGALRAFNDYVVAAEGRPYVLGTEITIADIGIVCAVDSIQFTEIRTEWKTQYPALAEYFARLDQLEVFQDTKPIMFDLTEEVF</sequence>
<protein>
    <submittedName>
        <fullName evidence="1">Uncharacterized protein</fullName>
    </submittedName>
</protein>
<name>A0ACC2I2K9_9PLEO</name>